<evidence type="ECO:0000256" key="1">
    <source>
        <dbReference type="SAM" id="SignalP"/>
    </source>
</evidence>
<feature type="chain" id="PRO_5011110648" evidence="1">
    <location>
        <begin position="23"/>
        <end position="47"/>
    </location>
</feature>
<evidence type="ECO:0000313" key="2">
    <source>
        <dbReference type="EMBL" id="SAL56820.1"/>
    </source>
</evidence>
<evidence type="ECO:0000313" key="3">
    <source>
        <dbReference type="Proteomes" id="UP000054740"/>
    </source>
</evidence>
<proteinExistence type="predicted"/>
<dbReference type="Proteomes" id="UP000054740">
    <property type="component" value="Unassembled WGS sequence"/>
</dbReference>
<feature type="signal peptide" evidence="1">
    <location>
        <begin position="1"/>
        <end position="22"/>
    </location>
</feature>
<keyword evidence="1" id="KW-0732">Signal</keyword>
<name>A0A158ILB2_CABCO</name>
<organism evidence="2 3">
    <name type="scientific">Caballeronia cordobensis</name>
    <name type="common">Burkholderia cordobensis</name>
    <dbReference type="NCBI Taxonomy" id="1353886"/>
    <lineage>
        <taxon>Bacteria</taxon>
        <taxon>Pseudomonadati</taxon>
        <taxon>Pseudomonadota</taxon>
        <taxon>Betaproteobacteria</taxon>
        <taxon>Burkholderiales</taxon>
        <taxon>Burkholderiaceae</taxon>
        <taxon>Caballeronia</taxon>
    </lineage>
</organism>
<dbReference type="RefSeq" id="WP_232355357.1">
    <property type="nucleotide sequence ID" value="NZ_FCNY02000013.1"/>
</dbReference>
<gene>
    <name evidence="2" type="ORF">AWB70_04965</name>
</gene>
<sequence length="47" mass="5107">MNLLWLFAAVAPLAVASLVAFAAHIDPLSGHWRTRRSKDSKDDTADA</sequence>
<keyword evidence="3" id="KW-1185">Reference proteome</keyword>
<reference evidence="3" key="1">
    <citation type="submission" date="2016-01" db="EMBL/GenBank/DDBJ databases">
        <authorList>
            <person name="Peeters C."/>
        </authorList>
    </citation>
    <scope>NUCLEOTIDE SEQUENCE [LARGE SCALE GENOMIC DNA]</scope>
</reference>
<dbReference type="AlphaFoldDB" id="A0A158ILB2"/>
<accession>A0A158ILB2</accession>
<dbReference type="EMBL" id="FCNY02000013">
    <property type="protein sequence ID" value="SAL56820.1"/>
    <property type="molecule type" value="Genomic_DNA"/>
</dbReference>
<protein>
    <submittedName>
        <fullName evidence="2">Uncharacterized protein</fullName>
    </submittedName>
</protein>